<name>C5PHX1_COCP7</name>
<dbReference type="PANTHER" id="PTHR36681">
    <property type="entry name" value="NUCLEAR GTPASE, GERMINAL CENTER-ASSOCIATED, TANDEM DUPLICATE 3"/>
    <property type="match status" value="1"/>
</dbReference>
<gene>
    <name evidence="3" type="ORF">CPC735_054940</name>
</gene>
<accession>C5PHX1</accession>
<feature type="region of interest" description="Disordered" evidence="1">
    <location>
        <begin position="1"/>
        <end position="74"/>
    </location>
</feature>
<reference evidence="3 4" key="1">
    <citation type="journal article" date="2009" name="Genome Res.">
        <title>Comparative genomic analyses of the human fungal pathogens Coccidioides and their relatives.</title>
        <authorList>
            <person name="Sharpton T.J."/>
            <person name="Stajich J.E."/>
            <person name="Rounsley S.D."/>
            <person name="Gardner M.J."/>
            <person name="Wortman J.R."/>
            <person name="Jordar V.S."/>
            <person name="Maiti R."/>
            <person name="Kodira C.D."/>
            <person name="Neafsey D.E."/>
            <person name="Zeng Q."/>
            <person name="Hung C.-Y."/>
            <person name="McMahan C."/>
            <person name="Muszewska A."/>
            <person name="Grynberg M."/>
            <person name="Mandel M.A."/>
            <person name="Kellner E.M."/>
            <person name="Barker B.M."/>
            <person name="Galgiani J.N."/>
            <person name="Orbach M.J."/>
            <person name="Kirkland T.N."/>
            <person name="Cole G.T."/>
            <person name="Henn M.R."/>
            <person name="Birren B.W."/>
            <person name="Taylor J.W."/>
        </authorList>
    </citation>
    <scope>NUCLEOTIDE SEQUENCE [LARGE SCALE GENOMIC DNA]</scope>
    <source>
        <strain evidence="4">C735</strain>
    </source>
</reference>
<dbReference type="OrthoDB" id="4172309at2759"/>
<dbReference type="VEuPathDB" id="FungiDB:CPC735_054940"/>
<dbReference type="HOGENOM" id="CLU_307367_0_0_1"/>
<feature type="compositionally biased region" description="Basic and acidic residues" evidence="1">
    <location>
        <begin position="261"/>
        <end position="270"/>
    </location>
</feature>
<feature type="domain" description="DUF7605" evidence="2">
    <location>
        <begin position="742"/>
        <end position="872"/>
    </location>
</feature>
<evidence type="ECO:0000259" key="2">
    <source>
        <dbReference type="Pfam" id="PF24564"/>
    </source>
</evidence>
<feature type="compositionally biased region" description="Low complexity" evidence="1">
    <location>
        <begin position="241"/>
        <end position="252"/>
    </location>
</feature>
<comment type="caution">
    <text evidence="3">The sequence shown here is derived from an EMBL/GenBank/DDBJ whole genome shotgun (WGS) entry which is preliminary data.</text>
</comment>
<sequence>MDTPPFGSPWTSSNRGVFIFDPPTPSRSSEHRPKSTLSGLFHQNSSDREATRPSSRRSNESSNVSLSPARQNDASQITTLAQSMFRLDPRSQTSGTSSQNATSWEPSRFEHTDFTFALSPRNVPLPPSVSSRTPSELSTSTAAPRNVTLPVSVSSRTPSELSRSAAAPFRALNEIHPNSMRQSSSSASARTSSPTSVSGGITISELFNPASRNAASDSAPSIRSSIGHISVVDGIAQMNINGGRNSSSNRTTHPTLPRGSPHGDDFHRPQTDYRYPIEQETLQENQSYFNAEFQTKLRNGTDVAQTIAELLRESGIVNEGLNNVLRTAEELSVYNPPITRTVAVVGDPGEDREIVQLLDDYRFAHAPDFRSRTDLSADDVAESIRKSEAAEDRFSAAFSDRPNWDLARLRDFSSGSYERALEIVRDWARSIVWPGNGEGGLLTQTAATSQACSRQLEQFMESSLWPFVKIVRVYLEAAVLRLGLVLTDLPGFRDANAARVLTTRQYLSNCDHIFVVSGISRAIDDATISNVIEKHVKTPPSVGRTRTPGLTVVCSRAAELNSRIMGRYENEIDTTERRRLENELRLAYAGNVLDWRRHREAEIAHLALFVNARNSSVAVRLRERFPDVEFEVFCVDMGHYQRPFNEKQVKLSGIPTLRRFCHSIPAASLYATGRNFLNISLPSLVNSLEVWYDSGTHARSQPLLNQVSIRDLFGKLDSLKQNWTDEQHHLGQASLRTSYRRNREAIQAAANAACEEWDSWHHDNSFDKWFDVLSSALDGLKENARAAQAPRSLLSSFIYWKYDIERIIQEAQLAYMNSLRSLKRDATGGHAISLITKSMAPAYRICARDRGSGVHVRSQCCIHNQVKNTGIFDSIDQEVQRSLEAFAHRTASSLYEQVKGVFEAIDSAIAAVDTADETLIETHPAFFESMGHVLPWAKDFVTQRTQRRKCAFHRPGIMSTSK</sequence>
<dbReference type="InterPro" id="IPR056024">
    <property type="entry name" value="DUF7605"/>
</dbReference>
<protein>
    <recommendedName>
        <fullName evidence="2">DUF7605 domain-containing protein</fullName>
    </recommendedName>
</protein>
<proteinExistence type="predicted"/>
<feature type="compositionally biased region" description="Low complexity" evidence="1">
    <location>
        <begin position="179"/>
        <end position="197"/>
    </location>
</feature>
<dbReference type="AlphaFoldDB" id="C5PHX1"/>
<organism evidence="3 4">
    <name type="scientific">Coccidioides posadasii (strain C735)</name>
    <name type="common">Valley fever fungus</name>
    <dbReference type="NCBI Taxonomy" id="222929"/>
    <lineage>
        <taxon>Eukaryota</taxon>
        <taxon>Fungi</taxon>
        <taxon>Dikarya</taxon>
        <taxon>Ascomycota</taxon>
        <taxon>Pezizomycotina</taxon>
        <taxon>Eurotiomycetes</taxon>
        <taxon>Eurotiomycetidae</taxon>
        <taxon>Onygenales</taxon>
        <taxon>Onygenaceae</taxon>
        <taxon>Coccidioides</taxon>
    </lineage>
</organism>
<dbReference type="PANTHER" id="PTHR36681:SF3">
    <property type="entry name" value="NUCLEAR GTPASE, GERMINAL CENTER-ASSOCIATED, TANDEM DUPLICATE 3"/>
    <property type="match status" value="1"/>
</dbReference>
<feature type="region of interest" description="Disordered" evidence="1">
    <location>
        <begin position="173"/>
        <end position="197"/>
    </location>
</feature>
<evidence type="ECO:0000313" key="3">
    <source>
        <dbReference type="EMBL" id="EER24124.1"/>
    </source>
</evidence>
<feature type="compositionally biased region" description="Polar residues" evidence="1">
    <location>
        <begin position="90"/>
        <end position="105"/>
    </location>
</feature>
<feature type="compositionally biased region" description="Polar residues" evidence="1">
    <location>
        <begin position="35"/>
        <end position="44"/>
    </location>
</feature>
<dbReference type="Proteomes" id="UP000009084">
    <property type="component" value="Unassembled WGS sequence"/>
</dbReference>
<feature type="region of interest" description="Disordered" evidence="1">
    <location>
        <begin position="86"/>
        <end position="106"/>
    </location>
</feature>
<feature type="region of interest" description="Disordered" evidence="1">
    <location>
        <begin position="239"/>
        <end position="270"/>
    </location>
</feature>
<dbReference type="Pfam" id="PF24564">
    <property type="entry name" value="DUF7605"/>
    <property type="match status" value="1"/>
</dbReference>
<evidence type="ECO:0000256" key="1">
    <source>
        <dbReference type="SAM" id="MobiDB-lite"/>
    </source>
</evidence>
<dbReference type="EMBL" id="ACFW01000049">
    <property type="protein sequence ID" value="EER24124.1"/>
    <property type="molecule type" value="Genomic_DNA"/>
</dbReference>
<evidence type="ECO:0000313" key="4">
    <source>
        <dbReference type="Proteomes" id="UP000009084"/>
    </source>
</evidence>